<accession>A0A8S1D779</accession>
<feature type="transmembrane region" description="Helical" evidence="7">
    <location>
        <begin position="275"/>
        <end position="297"/>
    </location>
</feature>
<dbReference type="Gene3D" id="3.30.30.30">
    <property type="match status" value="1"/>
</dbReference>
<evidence type="ECO:0000256" key="6">
    <source>
        <dbReference type="SAM" id="MobiDB-lite"/>
    </source>
</evidence>
<dbReference type="PROSITE" id="PS01036">
    <property type="entry name" value="HSP70_3"/>
    <property type="match status" value="1"/>
</dbReference>
<dbReference type="Gene3D" id="3.90.640.10">
    <property type="entry name" value="Actin, Chain A, domain 4"/>
    <property type="match status" value="1"/>
</dbReference>
<dbReference type="PROSITE" id="PS00329">
    <property type="entry name" value="HSP70_2"/>
    <property type="match status" value="1"/>
</dbReference>
<dbReference type="GO" id="GO:0006950">
    <property type="term" value="P:response to stress"/>
    <property type="evidence" value="ECO:0007669"/>
    <property type="project" value="UniProtKB-ARBA"/>
</dbReference>
<dbReference type="PROSITE" id="PS00022">
    <property type="entry name" value="EGF_1"/>
    <property type="match status" value="1"/>
</dbReference>
<dbReference type="GO" id="GO:0140662">
    <property type="term" value="F:ATP-dependent protein folding chaperone"/>
    <property type="evidence" value="ECO:0007669"/>
    <property type="project" value="InterPro"/>
</dbReference>
<sequence length="1064" mass="115994">MKTEYQVENVSKVRVVNECCKGYVEEQNTCVAFCSKGCQEGTCIAPDVCQCHPEFYGPTCEKVYKLVPISSSTTLSVEQETTSTTSTPSSTTTTTAIPQTTESVATAWTATTTGTSTTTTEAIVFFSTTTSTPEIASTSPKSYTPFSTEPNLVETSSETKDFVDFSDTSFEFDGQSSNTNEKTENTSDFPAPSPSLSTLEPSSTESTPFYHGFDPRHPFYTPTNGEPPANSSTPAFGAKGFTSVIVVNNHSIHTIATHSPELHSSAVHKFYDDHLILVVVIGAALSLILGTVLVVLVCQQVAKNGKNKEQMNSQADRGTLRHLPPLPTAISLEIPTGPTIHFSACCETIDLQPAAIYSMGTFKPAARQPTISQELREALEATYDHPPSQSRSCRSSEGQRSLAEMWEANHLQSSAKEMAKTGPAVGIDLGTTYSCVGVFQHGKVEIIANDQGNRTTPSYVAFTDTERLIGDAAKNQVAMNPSNTIFDAKRLIGRKFEDATVQADMKHWPFEVVSEDGKPKLQVEYKGETKAFFPEEVSSMVLTKMKETAEAYLGKTVNNAVITVPAYFNDSQRQATKDSGTIAGLNVLRIINEPTAAAIAYGLDKKGQGERHVLIFDLGGGTFDVSILTIEDGIFEVKSTAGDTHLGGEDFDNRMVNHFVQEFKRKYKKDLTSNKRALRRLRTACERAKRTLSSSTQASIEIDSLYEGIDFYTSITRARFEELCADLFRSTLEPVEKSLRDAKMDKAQINDIVLVGGSTRIPKIQKLLQDFFNGKELNKSINPDEAVAYGAAVQAAILAGDKSEAVQDLLLLDVTPLSLGIETAGGVMTTLIKRNTTIPTKQTQTFTTYSDNQPGVLIQVYEGERAMTKDNNILGKFELAGIPPAPRGVPQIEVTFDIDANGILNVSAVEKSTNKENKITITNDKGRLSKEEIERMVNDAEKYKAEDEKQRSVIAAKNSLESYCFNMKSTMEDDKLKDKITEEDKKTIMDKCNETIKWMDTNQLADKEEFEHKQKELEGICSPIITKLYQSGGAPPGSMPGGMPGAGGPPPSGAGAGPTIEEVD</sequence>
<evidence type="ECO:0000256" key="7">
    <source>
        <dbReference type="SAM" id="Phobius"/>
    </source>
</evidence>
<dbReference type="CDD" id="cd10233">
    <property type="entry name" value="ASKHA_NBD_HSP70_HSPA1"/>
    <property type="match status" value="1"/>
</dbReference>
<dbReference type="Gene3D" id="3.30.420.40">
    <property type="match status" value="2"/>
</dbReference>
<dbReference type="FunFam" id="3.30.420.40:FF:000135">
    <property type="entry name" value="Heat shock cognate 71 kDa protein"/>
    <property type="match status" value="1"/>
</dbReference>
<dbReference type="InterPro" id="IPR029047">
    <property type="entry name" value="HSP70_peptide-bd_sf"/>
</dbReference>
<dbReference type="Proteomes" id="UP000494165">
    <property type="component" value="Unassembled WGS sequence"/>
</dbReference>
<protein>
    <recommendedName>
        <fullName evidence="5">Heat shock 70 kDa protein cognate 4</fullName>
    </recommendedName>
</protein>
<dbReference type="PANTHER" id="PTHR19375">
    <property type="entry name" value="HEAT SHOCK PROTEIN 70KDA"/>
    <property type="match status" value="1"/>
</dbReference>
<comment type="caution">
    <text evidence="9">The sequence shown here is derived from an EMBL/GenBank/DDBJ whole genome shotgun (WGS) entry which is preliminary data.</text>
</comment>
<dbReference type="FunFam" id="3.30.30.30:FF:000001">
    <property type="entry name" value="heat shock 70 kDa protein-like"/>
    <property type="match status" value="1"/>
</dbReference>
<evidence type="ECO:0000259" key="8">
    <source>
        <dbReference type="PROSITE" id="PS00022"/>
    </source>
</evidence>
<organism evidence="9 10">
    <name type="scientific">Cloeon dipterum</name>
    <dbReference type="NCBI Taxonomy" id="197152"/>
    <lineage>
        <taxon>Eukaryota</taxon>
        <taxon>Metazoa</taxon>
        <taxon>Ecdysozoa</taxon>
        <taxon>Arthropoda</taxon>
        <taxon>Hexapoda</taxon>
        <taxon>Insecta</taxon>
        <taxon>Pterygota</taxon>
        <taxon>Palaeoptera</taxon>
        <taxon>Ephemeroptera</taxon>
        <taxon>Pisciforma</taxon>
        <taxon>Baetidae</taxon>
        <taxon>Cloeon</taxon>
    </lineage>
</organism>
<keyword evidence="7" id="KW-0472">Membrane</keyword>
<feature type="compositionally biased region" description="Polar residues" evidence="6">
    <location>
        <begin position="166"/>
        <end position="180"/>
    </location>
</feature>
<dbReference type="InterPro" id="IPR018181">
    <property type="entry name" value="Heat_shock_70_CS"/>
</dbReference>
<keyword evidence="7" id="KW-0812">Transmembrane</keyword>
<dbReference type="SUPFAM" id="SSF100934">
    <property type="entry name" value="Heat shock protein 70kD (HSP70), C-terminal subdomain"/>
    <property type="match status" value="1"/>
</dbReference>
<dbReference type="InterPro" id="IPR029048">
    <property type="entry name" value="HSP70_C_sf"/>
</dbReference>
<feature type="region of interest" description="Disordered" evidence="6">
    <location>
        <begin position="75"/>
        <end position="96"/>
    </location>
</feature>
<evidence type="ECO:0000256" key="2">
    <source>
        <dbReference type="ARBA" id="ARBA00022741"/>
    </source>
</evidence>
<feature type="region of interest" description="Disordered" evidence="6">
    <location>
        <begin position="131"/>
        <end position="232"/>
    </location>
</feature>
<dbReference type="FunFam" id="3.90.640.10:FF:000134">
    <property type="entry name" value="Heat shock cognate 71 kDa protein"/>
    <property type="match status" value="1"/>
</dbReference>
<dbReference type="PRINTS" id="PR00301">
    <property type="entry name" value="HEATSHOCK70"/>
</dbReference>
<dbReference type="Gene3D" id="1.20.1270.10">
    <property type="match status" value="1"/>
</dbReference>
<dbReference type="InterPro" id="IPR043129">
    <property type="entry name" value="ATPase_NBD"/>
</dbReference>
<dbReference type="InterPro" id="IPR000742">
    <property type="entry name" value="EGF"/>
</dbReference>
<dbReference type="SUPFAM" id="SSF53067">
    <property type="entry name" value="Actin-like ATPase domain"/>
    <property type="match status" value="2"/>
</dbReference>
<dbReference type="Gene3D" id="2.10.25.10">
    <property type="entry name" value="Laminin"/>
    <property type="match status" value="1"/>
</dbReference>
<dbReference type="InterPro" id="IPR013126">
    <property type="entry name" value="Hsp_70_fam"/>
</dbReference>
<dbReference type="SUPFAM" id="SSF100920">
    <property type="entry name" value="Heat shock protein 70kD (HSP70), peptide-binding domain"/>
    <property type="match status" value="1"/>
</dbReference>
<feature type="domain" description="EGF-like" evidence="8">
    <location>
        <begin position="49"/>
        <end position="60"/>
    </location>
</feature>
<dbReference type="FunFam" id="2.60.34.10:FF:000002">
    <property type="entry name" value="Heat shock 70 kDa"/>
    <property type="match status" value="1"/>
</dbReference>
<dbReference type="FunFam" id="3.30.420.40:FF:000172">
    <property type="entry name" value="Heat shock 70 kDa protein"/>
    <property type="match status" value="1"/>
</dbReference>
<dbReference type="AlphaFoldDB" id="A0A8S1D779"/>
<feature type="compositionally biased region" description="Polar residues" evidence="6">
    <location>
        <begin position="131"/>
        <end position="156"/>
    </location>
</feature>
<dbReference type="PROSITE" id="PS00297">
    <property type="entry name" value="HSP70_1"/>
    <property type="match status" value="1"/>
</dbReference>
<feature type="compositionally biased region" description="Polar residues" evidence="6">
    <location>
        <begin position="221"/>
        <end position="232"/>
    </location>
</feature>
<keyword evidence="4" id="KW-0346">Stress response</keyword>
<evidence type="ECO:0000256" key="5">
    <source>
        <dbReference type="ARBA" id="ARBA00072095"/>
    </source>
</evidence>
<gene>
    <name evidence="9" type="ORF">CLODIP_2_CD15079</name>
</gene>
<evidence type="ECO:0000313" key="9">
    <source>
        <dbReference type="EMBL" id="CAB3378673.1"/>
    </source>
</evidence>
<keyword evidence="3" id="KW-0067">ATP-binding</keyword>
<dbReference type="Pfam" id="PF00012">
    <property type="entry name" value="HSP70"/>
    <property type="match status" value="1"/>
</dbReference>
<evidence type="ECO:0000313" key="10">
    <source>
        <dbReference type="Proteomes" id="UP000494165"/>
    </source>
</evidence>
<evidence type="ECO:0000256" key="4">
    <source>
        <dbReference type="ARBA" id="ARBA00023016"/>
    </source>
</evidence>
<dbReference type="SUPFAM" id="SSF57184">
    <property type="entry name" value="Growth factor receptor domain"/>
    <property type="match status" value="1"/>
</dbReference>
<evidence type="ECO:0000256" key="1">
    <source>
        <dbReference type="ARBA" id="ARBA00007381"/>
    </source>
</evidence>
<name>A0A8S1D779_9INSE</name>
<dbReference type="FunFam" id="3.30.420.40:FF:000026">
    <property type="entry name" value="Heat shock protein 70"/>
    <property type="match status" value="1"/>
</dbReference>
<dbReference type="OrthoDB" id="2401965at2759"/>
<keyword evidence="2" id="KW-0547">Nucleotide-binding</keyword>
<dbReference type="Gene3D" id="2.60.34.10">
    <property type="entry name" value="Substrate Binding Domain Of DNAk, Chain A, domain 1"/>
    <property type="match status" value="1"/>
</dbReference>
<reference evidence="9 10" key="1">
    <citation type="submission" date="2020-04" db="EMBL/GenBank/DDBJ databases">
        <authorList>
            <person name="Alioto T."/>
            <person name="Alioto T."/>
            <person name="Gomez Garrido J."/>
        </authorList>
    </citation>
    <scope>NUCLEOTIDE SEQUENCE [LARGE SCALE GENOMIC DNA]</scope>
</reference>
<proteinExistence type="inferred from homology"/>
<dbReference type="GO" id="GO:0005524">
    <property type="term" value="F:ATP binding"/>
    <property type="evidence" value="ECO:0007669"/>
    <property type="project" value="UniProtKB-KW"/>
</dbReference>
<comment type="similarity">
    <text evidence="1">Belongs to the heat shock protein 70 family.</text>
</comment>
<dbReference type="FunFam" id="1.20.1270.10:FF:000003">
    <property type="entry name" value="heat shock cognate 71 kDa protein-like"/>
    <property type="match status" value="1"/>
</dbReference>
<dbReference type="EMBL" id="CADEPI010000169">
    <property type="protein sequence ID" value="CAB3378673.1"/>
    <property type="molecule type" value="Genomic_DNA"/>
</dbReference>
<feature type="compositionally biased region" description="Low complexity" evidence="6">
    <location>
        <begin position="194"/>
        <end position="208"/>
    </location>
</feature>
<keyword evidence="10" id="KW-1185">Reference proteome</keyword>
<feature type="region of interest" description="Disordered" evidence="6">
    <location>
        <begin position="1028"/>
        <end position="1064"/>
    </location>
</feature>
<keyword evidence="7" id="KW-1133">Transmembrane helix</keyword>
<dbReference type="NCBIfam" id="NF001413">
    <property type="entry name" value="PRK00290.1"/>
    <property type="match status" value="1"/>
</dbReference>
<evidence type="ECO:0000256" key="3">
    <source>
        <dbReference type="ARBA" id="ARBA00022840"/>
    </source>
</evidence>
<dbReference type="InterPro" id="IPR009030">
    <property type="entry name" value="Growth_fac_rcpt_cys_sf"/>
</dbReference>